<feature type="transmembrane region" description="Helical" evidence="1">
    <location>
        <begin position="150"/>
        <end position="175"/>
    </location>
</feature>
<sequence>MNGAGLIAFTITAALYGIISGQVLAYLRRNCRDRLALKVMVVVIWGLESAHVVFTSISTWRWAIVHHANPISAYLISWDVPAAQATMNFSIAMVQYIWIMRIWKLNLSRYRSVMAICMLALLAIDTVLAAAWAGLVFFAKGKPLHHLRALVWVAPATLSIQILNDVLATSMLFLALHRTGIHRGNALITKVLVYSLNTGFLTCISAIAILVAWLDYPSYCQAVWLATSKIYAISLLAMLNWRPARTTETDTGGGGFELTTIAGEMWNT</sequence>
<dbReference type="InterPro" id="IPR045339">
    <property type="entry name" value="DUF6534"/>
</dbReference>
<accession>A0A166CJC2</accession>
<dbReference type="PANTHER" id="PTHR40465:SF1">
    <property type="entry name" value="DUF6534 DOMAIN-CONTAINING PROTEIN"/>
    <property type="match status" value="1"/>
</dbReference>
<reference evidence="3" key="1">
    <citation type="journal article" date="2016" name="Mol. Biol. Evol.">
        <title>Comparative Genomics of Early-Diverging Mushroom-Forming Fungi Provides Insights into the Origins of Lignocellulose Decay Capabilities.</title>
        <authorList>
            <person name="Nagy L.G."/>
            <person name="Riley R."/>
            <person name="Tritt A."/>
            <person name="Adam C."/>
            <person name="Daum C."/>
            <person name="Floudas D."/>
            <person name="Sun H."/>
            <person name="Yadav J.S."/>
            <person name="Pangilinan J."/>
            <person name="Larsson K.H."/>
            <person name="Matsuura K."/>
            <person name="Barry K."/>
            <person name="Labutti K."/>
            <person name="Kuo R."/>
            <person name="Ohm R.A."/>
            <person name="Bhattacharya S.S."/>
            <person name="Shirouzu T."/>
            <person name="Yoshinaga Y."/>
            <person name="Martin F.M."/>
            <person name="Grigoriev I.V."/>
            <person name="Hibbett D.S."/>
        </authorList>
    </citation>
    <scope>NUCLEOTIDE SEQUENCE [LARGE SCALE GENOMIC DNA]</scope>
    <source>
        <strain evidence="3">CBS 109695</strain>
    </source>
</reference>
<feature type="transmembrane region" description="Helical" evidence="1">
    <location>
        <begin position="115"/>
        <end position="138"/>
    </location>
</feature>
<feature type="transmembrane region" description="Helical" evidence="1">
    <location>
        <begin position="82"/>
        <end position="103"/>
    </location>
</feature>
<evidence type="ECO:0000259" key="2">
    <source>
        <dbReference type="Pfam" id="PF20152"/>
    </source>
</evidence>
<feature type="transmembrane region" description="Helical" evidence="1">
    <location>
        <begin position="39"/>
        <end position="62"/>
    </location>
</feature>
<keyword evidence="1" id="KW-1133">Transmembrane helix</keyword>
<dbReference type="OrthoDB" id="2757242at2759"/>
<feature type="transmembrane region" description="Helical" evidence="1">
    <location>
        <begin position="6"/>
        <end position="27"/>
    </location>
</feature>
<gene>
    <name evidence="3" type="ORF">FIBSPDRAFT_1049227</name>
</gene>
<protein>
    <recommendedName>
        <fullName evidence="2">DUF6534 domain-containing protein</fullName>
    </recommendedName>
</protein>
<dbReference type="PANTHER" id="PTHR40465">
    <property type="entry name" value="CHROMOSOME 1, WHOLE GENOME SHOTGUN SEQUENCE"/>
    <property type="match status" value="1"/>
</dbReference>
<name>A0A166CJC2_9AGAM</name>
<feature type="non-terminal residue" evidence="3">
    <location>
        <position position="268"/>
    </location>
</feature>
<keyword evidence="1" id="KW-0472">Membrane</keyword>
<proteinExistence type="predicted"/>
<dbReference type="EMBL" id="KV417628">
    <property type="protein sequence ID" value="KZP13713.1"/>
    <property type="molecule type" value="Genomic_DNA"/>
</dbReference>
<organism evidence="3">
    <name type="scientific">Athelia psychrophila</name>
    <dbReference type="NCBI Taxonomy" id="1759441"/>
    <lineage>
        <taxon>Eukaryota</taxon>
        <taxon>Fungi</taxon>
        <taxon>Dikarya</taxon>
        <taxon>Basidiomycota</taxon>
        <taxon>Agaricomycotina</taxon>
        <taxon>Agaricomycetes</taxon>
        <taxon>Agaricomycetidae</taxon>
        <taxon>Atheliales</taxon>
        <taxon>Atheliaceae</taxon>
        <taxon>Athelia</taxon>
    </lineage>
</organism>
<evidence type="ECO:0000313" key="3">
    <source>
        <dbReference type="EMBL" id="KZP13713.1"/>
    </source>
</evidence>
<feature type="transmembrane region" description="Helical" evidence="1">
    <location>
        <begin position="222"/>
        <end position="241"/>
    </location>
</feature>
<evidence type="ECO:0000256" key="1">
    <source>
        <dbReference type="SAM" id="Phobius"/>
    </source>
</evidence>
<keyword evidence="1" id="KW-0812">Transmembrane</keyword>
<dbReference type="AlphaFoldDB" id="A0A166CJC2"/>
<feature type="transmembrane region" description="Helical" evidence="1">
    <location>
        <begin position="187"/>
        <end position="216"/>
    </location>
</feature>
<dbReference type="Pfam" id="PF20152">
    <property type="entry name" value="DUF6534"/>
    <property type="match status" value="1"/>
</dbReference>
<feature type="domain" description="DUF6534" evidence="2">
    <location>
        <begin position="163"/>
        <end position="242"/>
    </location>
</feature>